<comment type="caution">
    <text evidence="3">The sequence shown here is derived from an EMBL/GenBank/DDBJ whole genome shotgun (WGS) entry which is preliminary data.</text>
</comment>
<sequence>MADQDNMADRDSSRTGNQGNGRPLSTGAIVAIVLVGSAVMFAGLAYFCIWLSRRRAARQGQDFDLEDDTDTSTTGTRVHRRKLYKKSWPPSFTTREVSPFRPMSLPAVPPAFRQPSLIFYGNPQPGRKSGSRTRKASWIDEDVLHGPRVAQQTEPKRRSLRDSWPLKNRVPTLPKLNGSNQPHEKELQQREDLAMGPGLVQQMPPRRLPEPPGPVVTAGSRQPVDQGPTRSYYAPEDARGQRPNATPAGPRILSPQKARTRQDSTGSTLTEILKSTDKRLQTRALAGISKTAGTSRETLIARSEAATDGSTLCQSRSNSRTPSPTKSGPSRSVSAAHQRKLSESSVTSETDSLVFVQPSPTPGPPNGLTSPNKVTSARELERQRPQAQSPCSSVSSALSTLYSEDEGQEAARDTSTLNRDVLAGGRGATMPNPGSIGDPFFSPSSARPNTGHRGSQPLLQGVDKLSYQDPGSSMGGKTTRSSTSPMHTLRLVDSTTSNSVASARASHPYLSNTPVRQGRQQHRESVIMLPKPVTVVHRSIPSTERPSFIVTSPSAASMLSPAISDLTFLSSHIEEGSPNNRLVSPSRILRPQASSPTLGRNNSLFGHKQDIPPLPHMPVVFAARSATVAVAGPASSPSPSPLSTSPTRDSRPPRLPSRSSSRRNVGAGDSPTRRRSQAVAGGKEGVNNSNNNDNASTPSLAAAAAAARRRSSLLLQQKVQQLQLQHRGSVGSISGSSSSRRSAAALPGTQTRMQRSLSVDSARGIPTSTTTATITAATAVGEGEGGRGGGSSSIRDSSRDSSCSASSYDSGPFGLAATIAQLRRMNSTASGYSARTGSVYSTTTTAGGGAGIRGSVVGEGGGPMLKGGAVGAGVGAGSMRRGTGTWNYLSLDARVRKAGQGQGQVGRSAGAGEGRRGVGGRGETGGEGSSGRRRTQQLVRGYEGGRSQQWTGGGLREGSDGNNRGTPTRENSVLSFEKLAPVRFDRPPSQDSLGLYDKDGFLISTPVREKKTASPSRVYGMTV</sequence>
<keyword evidence="2" id="KW-0812">Transmembrane</keyword>
<reference evidence="3" key="1">
    <citation type="submission" date="2023-06" db="EMBL/GenBank/DDBJ databases">
        <title>Genome-scale phylogeny and comparative genomics of the fungal order Sordariales.</title>
        <authorList>
            <consortium name="Lawrence Berkeley National Laboratory"/>
            <person name="Hensen N."/>
            <person name="Bonometti L."/>
            <person name="Westerberg I."/>
            <person name="Brannstrom I.O."/>
            <person name="Guillou S."/>
            <person name="Cros-Aarteil S."/>
            <person name="Calhoun S."/>
            <person name="Haridas S."/>
            <person name="Kuo A."/>
            <person name="Mondo S."/>
            <person name="Pangilinan J."/>
            <person name="Riley R."/>
            <person name="Labutti K."/>
            <person name="Andreopoulos B."/>
            <person name="Lipzen A."/>
            <person name="Chen C."/>
            <person name="Yanf M."/>
            <person name="Daum C."/>
            <person name="Ng V."/>
            <person name="Clum A."/>
            <person name="Steindorff A."/>
            <person name="Ohm R."/>
            <person name="Martin F."/>
            <person name="Silar P."/>
            <person name="Natvig D."/>
            <person name="Lalanne C."/>
            <person name="Gautier V."/>
            <person name="Ament-Velasquez S.L."/>
            <person name="Kruys A."/>
            <person name="Hutchinson M.I."/>
            <person name="Powell A.J."/>
            <person name="Barry K."/>
            <person name="Miller A.N."/>
            <person name="Grigoriev I.V."/>
            <person name="Debuchy R."/>
            <person name="Gladieux P."/>
            <person name="Thoren M.H."/>
            <person name="Johannesson H."/>
        </authorList>
    </citation>
    <scope>NUCLEOTIDE SEQUENCE</scope>
    <source>
        <strain evidence="3">8032-3</strain>
    </source>
</reference>
<feature type="transmembrane region" description="Helical" evidence="2">
    <location>
        <begin position="28"/>
        <end position="51"/>
    </location>
</feature>
<feature type="region of interest" description="Disordered" evidence="1">
    <location>
        <begin position="576"/>
        <end position="610"/>
    </location>
</feature>
<feature type="compositionally biased region" description="Polar residues" evidence="1">
    <location>
        <begin position="308"/>
        <end position="335"/>
    </location>
</feature>
<evidence type="ECO:0000256" key="1">
    <source>
        <dbReference type="SAM" id="MobiDB-lite"/>
    </source>
</evidence>
<feature type="compositionally biased region" description="Polar residues" evidence="1">
    <location>
        <begin position="469"/>
        <end position="486"/>
    </location>
</feature>
<feature type="compositionally biased region" description="Low complexity" evidence="1">
    <location>
        <begin position="687"/>
        <end position="703"/>
    </location>
</feature>
<feature type="region of interest" description="Disordered" evidence="1">
    <location>
        <begin position="303"/>
        <end position="486"/>
    </location>
</feature>
<dbReference type="EMBL" id="MU839000">
    <property type="protein sequence ID" value="KAK1770417.1"/>
    <property type="molecule type" value="Genomic_DNA"/>
</dbReference>
<feature type="compositionally biased region" description="Low complexity" evidence="1">
    <location>
        <begin position="725"/>
        <end position="745"/>
    </location>
</feature>
<dbReference type="RefSeq" id="XP_060286630.1">
    <property type="nucleotide sequence ID" value="XM_060432085.1"/>
</dbReference>
<feature type="region of interest" description="Disordered" evidence="1">
    <location>
        <begin position="725"/>
        <end position="808"/>
    </location>
</feature>
<feature type="compositionally biased region" description="Low complexity" evidence="1">
    <location>
        <begin position="635"/>
        <end position="647"/>
    </location>
</feature>
<keyword evidence="2" id="KW-0472">Membrane</keyword>
<accession>A0AAJ0C6J1</accession>
<feature type="compositionally biased region" description="Gly residues" evidence="1">
    <location>
        <begin position="782"/>
        <end position="791"/>
    </location>
</feature>
<gene>
    <name evidence="3" type="ORF">QBC33DRAFT_600594</name>
</gene>
<feature type="region of interest" description="Disordered" evidence="1">
    <location>
        <begin position="119"/>
        <end position="275"/>
    </location>
</feature>
<feature type="compositionally biased region" description="Polar residues" evidence="1">
    <location>
        <begin position="748"/>
        <end position="759"/>
    </location>
</feature>
<proteinExistence type="predicted"/>
<dbReference type="AlphaFoldDB" id="A0AAJ0C6J1"/>
<feature type="region of interest" description="Disordered" evidence="1">
    <location>
        <begin position="1"/>
        <end position="22"/>
    </location>
</feature>
<name>A0AAJ0C6J1_9PEZI</name>
<keyword evidence="4" id="KW-1185">Reference proteome</keyword>
<feature type="compositionally biased region" description="Low complexity" evidence="1">
    <location>
        <begin position="792"/>
        <end position="808"/>
    </location>
</feature>
<evidence type="ECO:0000313" key="3">
    <source>
        <dbReference type="EMBL" id="KAK1770417.1"/>
    </source>
</evidence>
<evidence type="ECO:0000256" key="2">
    <source>
        <dbReference type="SAM" id="Phobius"/>
    </source>
</evidence>
<dbReference type="Proteomes" id="UP001244011">
    <property type="component" value="Unassembled WGS sequence"/>
</dbReference>
<feature type="region of interest" description="Disordered" evidence="1">
    <location>
        <begin position="631"/>
        <end position="703"/>
    </location>
</feature>
<feature type="compositionally biased region" description="Polar residues" evidence="1">
    <location>
        <begin position="592"/>
        <end position="604"/>
    </location>
</feature>
<protein>
    <submittedName>
        <fullName evidence="3">Uncharacterized protein</fullName>
    </submittedName>
</protein>
<keyword evidence="2" id="KW-1133">Transmembrane helix</keyword>
<feature type="region of interest" description="Disordered" evidence="1">
    <location>
        <begin position="899"/>
        <end position="973"/>
    </location>
</feature>
<evidence type="ECO:0000313" key="4">
    <source>
        <dbReference type="Proteomes" id="UP001244011"/>
    </source>
</evidence>
<organism evidence="3 4">
    <name type="scientific">Phialemonium atrogriseum</name>
    <dbReference type="NCBI Taxonomy" id="1093897"/>
    <lineage>
        <taxon>Eukaryota</taxon>
        <taxon>Fungi</taxon>
        <taxon>Dikarya</taxon>
        <taxon>Ascomycota</taxon>
        <taxon>Pezizomycotina</taxon>
        <taxon>Sordariomycetes</taxon>
        <taxon>Sordariomycetidae</taxon>
        <taxon>Cephalothecales</taxon>
        <taxon>Cephalothecaceae</taxon>
        <taxon>Phialemonium</taxon>
    </lineage>
</organism>
<feature type="compositionally biased region" description="Low complexity" evidence="1">
    <location>
        <begin position="762"/>
        <end position="781"/>
    </location>
</feature>
<feature type="compositionally biased region" description="Low complexity" evidence="1">
    <location>
        <begin position="389"/>
        <end position="402"/>
    </location>
</feature>
<feature type="compositionally biased region" description="Gly residues" evidence="1">
    <location>
        <begin position="900"/>
        <end position="929"/>
    </location>
</feature>
<feature type="compositionally biased region" description="Basic and acidic residues" evidence="1">
    <location>
        <begin position="182"/>
        <end position="193"/>
    </location>
</feature>
<dbReference type="GeneID" id="85315272"/>
<feature type="compositionally biased region" description="Polar residues" evidence="1">
    <location>
        <begin position="960"/>
        <end position="973"/>
    </location>
</feature>